<name>A0A4D4MBN6_STRAX</name>
<evidence type="ECO:0000313" key="4">
    <source>
        <dbReference type="Proteomes" id="UP000302139"/>
    </source>
</evidence>
<reference evidence="1 4" key="2">
    <citation type="submission" date="2019-04" db="EMBL/GenBank/DDBJ databases">
        <title>Draft genome sequences of Streptomyces avermitilis NBRC 14893.</title>
        <authorList>
            <person name="Komaki H."/>
            <person name="Tamura T."/>
            <person name="Hosoyama A."/>
        </authorList>
    </citation>
    <scope>NUCLEOTIDE SEQUENCE [LARGE SCALE GENOMIC DNA]</scope>
    <source>
        <strain evidence="1 4">NBRC 14893</strain>
    </source>
</reference>
<comment type="caution">
    <text evidence="1">The sequence shown here is derived from an EMBL/GenBank/DDBJ whole genome shotgun (WGS) entry which is preliminary data.</text>
</comment>
<organism evidence="1 4">
    <name type="scientific">Streptomyces avermitilis</name>
    <dbReference type="NCBI Taxonomy" id="33903"/>
    <lineage>
        <taxon>Bacteria</taxon>
        <taxon>Bacillati</taxon>
        <taxon>Actinomycetota</taxon>
        <taxon>Actinomycetes</taxon>
        <taxon>Kitasatosporales</taxon>
        <taxon>Streptomycetaceae</taxon>
        <taxon>Streptomyces</taxon>
    </lineage>
</organism>
<dbReference type="Proteomes" id="UP000299211">
    <property type="component" value="Unassembled WGS sequence"/>
</dbReference>
<gene>
    <name evidence="1" type="ORF">SAV14893_087430</name>
    <name evidence="2" type="ORF">SAV31267_090850</name>
</gene>
<evidence type="ECO:0000313" key="1">
    <source>
        <dbReference type="EMBL" id="GDY69350.1"/>
    </source>
</evidence>
<dbReference type="EMBL" id="BJHY01000002">
    <property type="protein sequence ID" value="GDY79600.1"/>
    <property type="molecule type" value="Genomic_DNA"/>
</dbReference>
<sequence>MGCSVLIVHATERPRLVEIRDDLLARILEAEREGWLGEIEGLQSSLTHADETIAQLDAQIARKQGAVNLGVPTSREIVARTATAAAP</sequence>
<evidence type="ECO:0000313" key="3">
    <source>
        <dbReference type="Proteomes" id="UP000299211"/>
    </source>
</evidence>
<dbReference type="STRING" id="33903.AQJ43_31960"/>
<dbReference type="GeneID" id="41537858"/>
<protein>
    <submittedName>
        <fullName evidence="1">Uncharacterized protein</fullName>
    </submittedName>
</protein>
<dbReference type="RefSeq" id="WP_010982166.1">
    <property type="nucleotide sequence ID" value="NZ_BAABTN010000057.1"/>
</dbReference>
<dbReference type="AlphaFoldDB" id="A0A4D4MBN6"/>
<evidence type="ECO:0000313" key="2">
    <source>
        <dbReference type="EMBL" id="GDY79600.1"/>
    </source>
</evidence>
<accession>A0A4D4MBN6</accession>
<dbReference type="Proteomes" id="UP000302139">
    <property type="component" value="Unassembled WGS sequence"/>
</dbReference>
<dbReference type="EMBL" id="BJHX01000002">
    <property type="protein sequence ID" value="GDY69350.1"/>
    <property type="molecule type" value="Genomic_DNA"/>
</dbReference>
<proteinExistence type="predicted"/>
<reference evidence="2 3" key="1">
    <citation type="submission" date="2019-04" db="EMBL/GenBank/DDBJ databases">
        <title>Draft genome sequences of Streptomyces avermitilis ATCC 31267.</title>
        <authorList>
            <person name="Komaki H."/>
            <person name="Tamura T."/>
            <person name="Hosoyama A."/>
        </authorList>
    </citation>
    <scope>NUCLEOTIDE SEQUENCE [LARGE SCALE GENOMIC DNA]</scope>
    <source>
        <strain evidence="2 3">ATCC 31267</strain>
    </source>
</reference>